<evidence type="ECO:0000313" key="2">
    <source>
        <dbReference type="Proteomes" id="UP000019487"/>
    </source>
</evidence>
<keyword evidence="2" id="KW-1185">Reference proteome</keyword>
<sequence>MANTPLQSDENSPRVVLPVDESVTLGPYNQPNIQLTATSNLPLPPPKESALPDGIVVTGVFNVKSFSAKPRTPTSVNSHIVSTTIFEPDVRVKKPHCAHEKSTVPRFTSDNRWCNIDSEWARFFIISVETEASVVIVDEDNLLRERPLWIGPDVFHTVSRLHSIFDSHFSGTSRDESSL</sequence>
<accession>W9CKS5</accession>
<dbReference type="EMBL" id="AYSA01000197">
    <property type="protein sequence ID" value="ESZ95254.1"/>
    <property type="molecule type" value="Genomic_DNA"/>
</dbReference>
<gene>
    <name evidence="1" type="ORF">SBOR_4366</name>
</gene>
<dbReference type="Proteomes" id="UP000019487">
    <property type="component" value="Unassembled WGS sequence"/>
</dbReference>
<reference evidence="1 2" key="1">
    <citation type="journal article" date="2014" name="Genome Announc.">
        <title>Draft genome sequence of Sclerotinia borealis, a psychrophilic plant pathogenic fungus.</title>
        <authorList>
            <person name="Mardanov A.V."/>
            <person name="Beletsky A.V."/>
            <person name="Kadnikov V.V."/>
            <person name="Ignatov A.N."/>
            <person name="Ravin N.V."/>
        </authorList>
    </citation>
    <scope>NUCLEOTIDE SEQUENCE [LARGE SCALE GENOMIC DNA]</scope>
    <source>
        <strain evidence="2">F-4157</strain>
    </source>
</reference>
<dbReference type="AlphaFoldDB" id="W9CKS5"/>
<evidence type="ECO:0000313" key="1">
    <source>
        <dbReference type="EMBL" id="ESZ95254.1"/>
    </source>
</evidence>
<protein>
    <submittedName>
        <fullName evidence="1">Uncharacterized protein</fullName>
    </submittedName>
</protein>
<organism evidence="1 2">
    <name type="scientific">Sclerotinia borealis (strain F-4128)</name>
    <dbReference type="NCBI Taxonomy" id="1432307"/>
    <lineage>
        <taxon>Eukaryota</taxon>
        <taxon>Fungi</taxon>
        <taxon>Dikarya</taxon>
        <taxon>Ascomycota</taxon>
        <taxon>Pezizomycotina</taxon>
        <taxon>Leotiomycetes</taxon>
        <taxon>Helotiales</taxon>
        <taxon>Sclerotiniaceae</taxon>
        <taxon>Sclerotinia</taxon>
    </lineage>
</organism>
<proteinExistence type="predicted"/>
<dbReference type="HOGENOM" id="CLU_1504300_0_0_1"/>
<name>W9CKS5_SCLBF</name>
<comment type="caution">
    <text evidence="1">The sequence shown here is derived from an EMBL/GenBank/DDBJ whole genome shotgun (WGS) entry which is preliminary data.</text>
</comment>